<dbReference type="RefSeq" id="WP_127195102.1">
    <property type="nucleotide sequence ID" value="NZ_RZNY01000051.1"/>
</dbReference>
<comment type="caution">
    <text evidence="1">The sequence shown here is derived from an EMBL/GenBank/DDBJ whole genome shotgun (WGS) entry which is preliminary data.</text>
</comment>
<keyword evidence="2" id="KW-1185">Reference proteome</keyword>
<evidence type="ECO:0000313" key="2">
    <source>
        <dbReference type="Proteomes" id="UP000279446"/>
    </source>
</evidence>
<name>A0A3S1D7G2_9BACL</name>
<organism evidence="1 2">
    <name type="scientific">Paenibacillus anaericanus</name>
    <dbReference type="NCBI Taxonomy" id="170367"/>
    <lineage>
        <taxon>Bacteria</taxon>
        <taxon>Bacillati</taxon>
        <taxon>Bacillota</taxon>
        <taxon>Bacilli</taxon>
        <taxon>Bacillales</taxon>
        <taxon>Paenibacillaceae</taxon>
        <taxon>Paenibacillus</taxon>
    </lineage>
</organism>
<evidence type="ECO:0000313" key="1">
    <source>
        <dbReference type="EMBL" id="RUT38702.1"/>
    </source>
</evidence>
<dbReference type="Proteomes" id="UP000279446">
    <property type="component" value="Unassembled WGS sequence"/>
</dbReference>
<accession>A0A3S1D7G2</accession>
<dbReference type="AlphaFoldDB" id="A0A3S1D7G2"/>
<protein>
    <submittedName>
        <fullName evidence="1">Uncharacterized protein</fullName>
    </submittedName>
</protein>
<gene>
    <name evidence="1" type="ORF">EJP82_26680</name>
</gene>
<sequence length="80" mass="9313">MSKKKIKRSERTYPGLDPTISLDYPKVDIEKLRKEQPIRNNIRTTSNEIKVNDDQDKEVNDYVMDIAVFGAPLGIFKKKM</sequence>
<proteinExistence type="predicted"/>
<dbReference type="EMBL" id="RZNY01000051">
    <property type="protein sequence ID" value="RUT38702.1"/>
    <property type="molecule type" value="Genomic_DNA"/>
</dbReference>
<reference evidence="1 2" key="1">
    <citation type="submission" date="2018-12" db="EMBL/GenBank/DDBJ databases">
        <authorList>
            <person name="Sun L."/>
            <person name="Chen Z."/>
        </authorList>
    </citation>
    <scope>NUCLEOTIDE SEQUENCE [LARGE SCALE GENOMIC DNA]</scope>
    <source>
        <strain evidence="1 2">DSM 15890</strain>
    </source>
</reference>